<accession>E0XYK5</accession>
<sequence length="298" mass="30860">MTRRVIRLGACLVLALSVSASTADAGVIPWLVDSLFGPLGGRCQPAYGGYGANATYGGYAAYGCPPSGYSFVAPQRAYTQQVAAAPCYGNAYGSPYGYGARYGYGSSCLPRLPNLLPPFLPALFGGIFGCSPGFSPYGGGWGCSPCGYGGCPVTLPAGSASTGGWQKSQAAPKTFATDPQAAGDGQTDTRTFRPPIDTDSDPGQVIPKIKKPAEKKPVEKKPVDEKKPAEKKPAEKKTSAVLGNGVGIVHHVVPSRTRLARRASTGTRRLGAVVVARRVIDIQPSLRPALPGSTIAGR</sequence>
<evidence type="ECO:0000256" key="2">
    <source>
        <dbReference type="SAM" id="SignalP"/>
    </source>
</evidence>
<dbReference type="EMBL" id="GU474923">
    <property type="protein sequence ID" value="ADI19496.1"/>
    <property type="molecule type" value="Genomic_DNA"/>
</dbReference>
<organism evidence="3">
    <name type="scientific">uncultured Planctomycetales bacterium HF0500_40D21</name>
    <dbReference type="NCBI Taxonomy" id="710747"/>
    <lineage>
        <taxon>Bacteria</taxon>
        <taxon>Pseudomonadati</taxon>
        <taxon>Planctomycetota</taxon>
        <taxon>Planctomycetia</taxon>
        <taxon>Planctomycetales</taxon>
        <taxon>environmental samples</taxon>
    </lineage>
</organism>
<protein>
    <submittedName>
        <fullName evidence="3">Uncharacterized protein</fullName>
    </submittedName>
</protein>
<reference evidence="3" key="2">
    <citation type="journal article" date="2011" name="Environ. Microbiol.">
        <title>Time-series analyses of Monterey Bay coastal microbial picoplankton using a 'genome proxy' microarray.</title>
        <authorList>
            <person name="Rich V.I."/>
            <person name="Pham V.D."/>
            <person name="Eppley J."/>
            <person name="Shi Y."/>
            <person name="DeLong E.F."/>
        </authorList>
    </citation>
    <scope>NUCLEOTIDE SEQUENCE</scope>
</reference>
<feature type="region of interest" description="Disordered" evidence="1">
    <location>
        <begin position="162"/>
        <end position="242"/>
    </location>
</feature>
<feature type="compositionally biased region" description="Basic and acidic residues" evidence="1">
    <location>
        <begin position="211"/>
        <end position="238"/>
    </location>
</feature>
<proteinExistence type="predicted"/>
<feature type="chain" id="PRO_5010830673" evidence="2">
    <location>
        <begin position="26"/>
        <end position="298"/>
    </location>
</feature>
<dbReference type="AlphaFoldDB" id="E0XYK5"/>
<name>E0XYK5_9BACT</name>
<feature type="compositionally biased region" description="Polar residues" evidence="1">
    <location>
        <begin position="162"/>
        <end position="171"/>
    </location>
</feature>
<evidence type="ECO:0000313" key="4">
    <source>
        <dbReference type="EMBL" id="ADI22993.1"/>
    </source>
</evidence>
<feature type="signal peptide" evidence="2">
    <location>
        <begin position="1"/>
        <end position="25"/>
    </location>
</feature>
<evidence type="ECO:0000256" key="1">
    <source>
        <dbReference type="SAM" id="MobiDB-lite"/>
    </source>
</evidence>
<evidence type="ECO:0000313" key="3">
    <source>
        <dbReference type="EMBL" id="ADI19496.1"/>
    </source>
</evidence>
<dbReference type="EMBL" id="GU568003">
    <property type="protein sequence ID" value="ADI22993.1"/>
    <property type="molecule type" value="Genomic_DNA"/>
</dbReference>
<reference evidence="4" key="1">
    <citation type="submission" date="2010-01" db="EMBL/GenBank/DDBJ databases">
        <title>Genome fragments of uncultured bacteria from the North Pacific subtropical Gyre.</title>
        <authorList>
            <person name="Pham V.D."/>
            <person name="Delong E.F."/>
        </authorList>
    </citation>
    <scope>NUCLEOTIDE SEQUENCE</scope>
</reference>
<keyword evidence="2" id="KW-0732">Signal</keyword>